<name>A0A6C0U343_9GAMM</name>
<dbReference type="KEGG" id="kim:G3T16_14555"/>
<gene>
    <name evidence="9" type="ORF">G3T16_14555</name>
</gene>
<dbReference type="NCBIfam" id="TIGR04211">
    <property type="entry name" value="SH3_and_anchor"/>
    <property type="match status" value="1"/>
</dbReference>
<dbReference type="AlphaFoldDB" id="A0A6C0U343"/>
<feature type="transmembrane region" description="Helical" evidence="7">
    <location>
        <begin position="206"/>
        <end position="224"/>
    </location>
</feature>
<dbReference type="Proteomes" id="UP000477680">
    <property type="component" value="Chromosome"/>
</dbReference>
<accession>A0A6C0U343</accession>
<evidence type="ECO:0000313" key="10">
    <source>
        <dbReference type="Proteomes" id="UP000477680"/>
    </source>
</evidence>
<protein>
    <submittedName>
        <fullName evidence="9">TIGR04211 family SH3 domain-containing protein</fullName>
    </submittedName>
</protein>
<dbReference type="SMART" id="SM00287">
    <property type="entry name" value="SH3b"/>
    <property type="match status" value="1"/>
</dbReference>
<keyword evidence="5 7" id="KW-0472">Membrane</keyword>
<evidence type="ECO:0000256" key="5">
    <source>
        <dbReference type="ARBA" id="ARBA00023136"/>
    </source>
</evidence>
<dbReference type="PROSITE" id="PS51781">
    <property type="entry name" value="SH3B"/>
    <property type="match status" value="1"/>
</dbReference>
<keyword evidence="2 7" id="KW-0812">Transmembrane</keyword>
<comment type="subcellular location">
    <subcellularLocation>
        <location evidence="1">Membrane</location>
        <topology evidence="1">Single-pass membrane protein</topology>
    </subcellularLocation>
</comment>
<evidence type="ECO:0000256" key="6">
    <source>
        <dbReference type="SAM" id="Coils"/>
    </source>
</evidence>
<dbReference type="InterPro" id="IPR003646">
    <property type="entry name" value="SH3-like_bac-type"/>
</dbReference>
<dbReference type="EMBL" id="CP048711">
    <property type="protein sequence ID" value="QIB66436.1"/>
    <property type="molecule type" value="Genomic_DNA"/>
</dbReference>
<feature type="coiled-coil region" evidence="6">
    <location>
        <begin position="108"/>
        <end position="142"/>
    </location>
</feature>
<evidence type="ECO:0000256" key="2">
    <source>
        <dbReference type="ARBA" id="ARBA00022692"/>
    </source>
</evidence>
<reference evidence="9 10" key="1">
    <citation type="submission" date="2020-02" db="EMBL/GenBank/DDBJ databases">
        <title>Genome sequencing for Kineobactrum sp. M2.</title>
        <authorList>
            <person name="Park S.-J."/>
        </authorList>
    </citation>
    <scope>NUCLEOTIDE SEQUENCE [LARGE SCALE GENOMIC DNA]</scope>
    <source>
        <strain evidence="9 10">M2</strain>
    </source>
</reference>
<evidence type="ECO:0000256" key="7">
    <source>
        <dbReference type="SAM" id="Phobius"/>
    </source>
</evidence>
<evidence type="ECO:0000313" key="9">
    <source>
        <dbReference type="EMBL" id="QIB66436.1"/>
    </source>
</evidence>
<feature type="domain" description="SH3b" evidence="8">
    <location>
        <begin position="36"/>
        <end position="102"/>
    </location>
</feature>
<proteinExistence type="predicted"/>
<feature type="coiled-coil region" evidence="6">
    <location>
        <begin position="167"/>
        <end position="201"/>
    </location>
</feature>
<evidence type="ECO:0000256" key="1">
    <source>
        <dbReference type="ARBA" id="ARBA00004167"/>
    </source>
</evidence>
<evidence type="ECO:0000256" key="4">
    <source>
        <dbReference type="ARBA" id="ARBA00022989"/>
    </source>
</evidence>
<dbReference type="GO" id="GO:0016020">
    <property type="term" value="C:membrane"/>
    <property type="evidence" value="ECO:0007669"/>
    <property type="project" value="UniProtKB-SubCell"/>
</dbReference>
<keyword evidence="10" id="KW-1185">Reference proteome</keyword>
<sequence length="238" mass="26281">MVLFPSILTNTKDTILARSLIISLLLALLAVPVLAQDVRYISDTQYVPVRSGAGNDYRIVHRGIPSGTKVTVSQLSDDGEWAQITAGDTSGWVRMQHLMSELPAVNRLEAAVVRAERLQEQNADLAAQLASLQQERDTLSSDVSETDSSLQAVTEELAQVKQVSGKALQLDADNRRLIEETENLRSEADMLAAENRRLQENLRNKAFMDGALAVLLGVVITLVVPRLWPKRRRNTGWA</sequence>
<dbReference type="Gene3D" id="2.30.30.40">
    <property type="entry name" value="SH3 Domains"/>
    <property type="match status" value="1"/>
</dbReference>
<keyword evidence="4 7" id="KW-1133">Transmembrane helix</keyword>
<keyword evidence="3" id="KW-0732">Signal</keyword>
<organism evidence="9 10">
    <name type="scientific">Kineobactrum salinum</name>
    <dbReference type="NCBI Taxonomy" id="2708301"/>
    <lineage>
        <taxon>Bacteria</taxon>
        <taxon>Pseudomonadati</taxon>
        <taxon>Pseudomonadota</taxon>
        <taxon>Gammaproteobacteria</taxon>
        <taxon>Cellvibrionales</taxon>
        <taxon>Halieaceae</taxon>
        <taxon>Kineobactrum</taxon>
    </lineage>
</organism>
<evidence type="ECO:0000259" key="8">
    <source>
        <dbReference type="PROSITE" id="PS51781"/>
    </source>
</evidence>
<dbReference type="Pfam" id="PF08239">
    <property type="entry name" value="SH3_3"/>
    <property type="match status" value="1"/>
</dbReference>
<evidence type="ECO:0000256" key="3">
    <source>
        <dbReference type="ARBA" id="ARBA00022729"/>
    </source>
</evidence>
<keyword evidence="6" id="KW-0175">Coiled coil</keyword>
<dbReference type="InterPro" id="IPR016476">
    <property type="entry name" value="SH3_dom_pro"/>
</dbReference>